<keyword evidence="1" id="KW-0678">Repressor</keyword>
<reference evidence="7 8" key="1">
    <citation type="submission" date="2017-03" db="EMBL/GenBank/DDBJ databases">
        <authorList>
            <person name="Afonso C.L."/>
            <person name="Miller P.J."/>
            <person name="Scott M.A."/>
            <person name="Spackman E."/>
            <person name="Goraichik I."/>
            <person name="Dimitrov K.M."/>
            <person name="Suarez D.L."/>
            <person name="Swayne D.E."/>
        </authorList>
    </citation>
    <scope>NUCLEOTIDE SEQUENCE [LARGE SCALE GENOMIC DNA]</scope>
    <source>
        <strain evidence="7 8">CECT 8367</strain>
    </source>
</reference>
<sequence>MANRPKLSTVAAAAGVSTATVSQVLRGTGRISAQTRDRVLAAARQVNYLPDGRAAALRSGENREIGLVLHHLANPFNAEVVSGVSDRLERAGHLVSVLDSRDDAEREGRNLRALIASMRGGLIWVPASGTDPATLDLLVAQRLPVVTFLHRVAERFDHVGLRNAAALGRAVDHLVELGHRRIAFLGGTTPRAPRAERIAGYASALAAHGLGAPQVFPCEDSKPGGLSAMLKLRETHPEVTAVVCNGDMVALGACLGLGRRAETPGREVSVIGFDDVADAALATPALTTLSIAPYSLGQHLAERLLARLSDRAAAPVHQELDASLILRDTTAPPLPR</sequence>
<reference evidence="6 9" key="2">
    <citation type="submission" date="2018-03" db="EMBL/GenBank/DDBJ databases">
        <title>Genomic Encyclopedia of Archaeal and Bacterial Type Strains, Phase II (KMG-II): from individual species to whole genera.</title>
        <authorList>
            <person name="Goeker M."/>
        </authorList>
    </citation>
    <scope>NUCLEOTIDE SEQUENCE [LARGE SCALE GENOMIC DNA]</scope>
    <source>
        <strain evidence="6 9">DSM 29956</strain>
    </source>
</reference>
<dbReference type="SUPFAM" id="SSF53822">
    <property type="entry name" value="Periplasmic binding protein-like I"/>
    <property type="match status" value="1"/>
</dbReference>
<evidence type="ECO:0000256" key="1">
    <source>
        <dbReference type="ARBA" id="ARBA00022491"/>
    </source>
</evidence>
<keyword evidence="3" id="KW-0238">DNA-binding</keyword>
<dbReference type="Gene3D" id="1.10.260.40">
    <property type="entry name" value="lambda repressor-like DNA-binding domains"/>
    <property type="match status" value="1"/>
</dbReference>
<dbReference type="OrthoDB" id="234496at2"/>
<evidence type="ECO:0000313" key="6">
    <source>
        <dbReference type="EMBL" id="PSK84030.1"/>
    </source>
</evidence>
<evidence type="ECO:0000256" key="2">
    <source>
        <dbReference type="ARBA" id="ARBA00023015"/>
    </source>
</evidence>
<accession>A0A1X6ZSW3</accession>
<dbReference type="EMBL" id="PYGB01000009">
    <property type="protein sequence ID" value="PSK84030.1"/>
    <property type="molecule type" value="Genomic_DNA"/>
</dbReference>
<dbReference type="AlphaFoldDB" id="A0A1X6ZSW3"/>
<evidence type="ECO:0000256" key="4">
    <source>
        <dbReference type="ARBA" id="ARBA00023163"/>
    </source>
</evidence>
<dbReference type="RefSeq" id="WP_085897203.1">
    <property type="nucleotide sequence ID" value="NZ_FWFY01000009.1"/>
</dbReference>
<dbReference type="Pfam" id="PF13377">
    <property type="entry name" value="Peripla_BP_3"/>
    <property type="match status" value="1"/>
</dbReference>
<dbReference type="InterPro" id="IPR028082">
    <property type="entry name" value="Peripla_BP_I"/>
</dbReference>
<dbReference type="SUPFAM" id="SSF47413">
    <property type="entry name" value="lambda repressor-like DNA-binding domains"/>
    <property type="match status" value="1"/>
</dbReference>
<dbReference type="InterPro" id="IPR000843">
    <property type="entry name" value="HTH_LacI"/>
</dbReference>
<dbReference type="Proteomes" id="UP000240624">
    <property type="component" value="Unassembled WGS sequence"/>
</dbReference>
<evidence type="ECO:0000313" key="9">
    <source>
        <dbReference type="Proteomes" id="UP000240624"/>
    </source>
</evidence>
<dbReference type="Gene3D" id="3.40.50.2300">
    <property type="match status" value="2"/>
</dbReference>
<name>A0A1X6ZSW3_9RHOB</name>
<dbReference type="Proteomes" id="UP000193495">
    <property type="component" value="Unassembled WGS sequence"/>
</dbReference>
<dbReference type="CDD" id="cd01392">
    <property type="entry name" value="HTH_LacI"/>
    <property type="match status" value="1"/>
</dbReference>
<dbReference type="PROSITE" id="PS50932">
    <property type="entry name" value="HTH_LACI_2"/>
    <property type="match status" value="1"/>
</dbReference>
<keyword evidence="9" id="KW-1185">Reference proteome</keyword>
<dbReference type="GO" id="GO:0003700">
    <property type="term" value="F:DNA-binding transcription factor activity"/>
    <property type="evidence" value="ECO:0007669"/>
    <property type="project" value="TreeGrafter"/>
</dbReference>
<proteinExistence type="predicted"/>
<evidence type="ECO:0000256" key="3">
    <source>
        <dbReference type="ARBA" id="ARBA00023125"/>
    </source>
</evidence>
<gene>
    <name evidence="7" type="primary">malI</name>
    <name evidence="6" type="ORF">CLV79_1092</name>
    <name evidence="7" type="ORF">LOS8367_02896</name>
</gene>
<keyword evidence="4" id="KW-0804">Transcription</keyword>
<dbReference type="SMART" id="SM00354">
    <property type="entry name" value="HTH_LACI"/>
    <property type="match status" value="1"/>
</dbReference>
<dbReference type="EMBL" id="FWFY01000009">
    <property type="protein sequence ID" value="SLN60112.1"/>
    <property type="molecule type" value="Genomic_DNA"/>
</dbReference>
<dbReference type="Pfam" id="PF00356">
    <property type="entry name" value="LacI"/>
    <property type="match status" value="1"/>
</dbReference>
<evidence type="ECO:0000259" key="5">
    <source>
        <dbReference type="PROSITE" id="PS50932"/>
    </source>
</evidence>
<protein>
    <submittedName>
        <fullName evidence="6">LacI family transcriptional regulator</fullName>
    </submittedName>
    <submittedName>
        <fullName evidence="7">Maltose regulon regulatory protein MalI</fullName>
    </submittedName>
</protein>
<dbReference type="InterPro" id="IPR046335">
    <property type="entry name" value="LacI/GalR-like_sensor"/>
</dbReference>
<keyword evidence="2" id="KW-0805">Transcription regulation</keyword>
<organism evidence="7 8">
    <name type="scientific">Limimaricola soesokkakensis</name>
    <dbReference type="NCBI Taxonomy" id="1343159"/>
    <lineage>
        <taxon>Bacteria</taxon>
        <taxon>Pseudomonadati</taxon>
        <taxon>Pseudomonadota</taxon>
        <taxon>Alphaproteobacteria</taxon>
        <taxon>Rhodobacterales</taxon>
        <taxon>Paracoccaceae</taxon>
        <taxon>Limimaricola</taxon>
    </lineage>
</organism>
<dbReference type="GO" id="GO:0000976">
    <property type="term" value="F:transcription cis-regulatory region binding"/>
    <property type="evidence" value="ECO:0007669"/>
    <property type="project" value="TreeGrafter"/>
</dbReference>
<evidence type="ECO:0000313" key="8">
    <source>
        <dbReference type="Proteomes" id="UP000193495"/>
    </source>
</evidence>
<feature type="domain" description="HTH lacI-type" evidence="5">
    <location>
        <begin position="5"/>
        <end position="59"/>
    </location>
</feature>
<dbReference type="PANTHER" id="PTHR30146">
    <property type="entry name" value="LACI-RELATED TRANSCRIPTIONAL REPRESSOR"/>
    <property type="match status" value="1"/>
</dbReference>
<dbReference type="PANTHER" id="PTHR30146:SF148">
    <property type="entry name" value="HTH-TYPE TRANSCRIPTIONAL REPRESSOR PURR-RELATED"/>
    <property type="match status" value="1"/>
</dbReference>
<evidence type="ECO:0000313" key="7">
    <source>
        <dbReference type="EMBL" id="SLN60112.1"/>
    </source>
</evidence>
<dbReference type="InterPro" id="IPR010982">
    <property type="entry name" value="Lambda_DNA-bd_dom_sf"/>
</dbReference>